<dbReference type="EMBL" id="MU394367">
    <property type="protein sequence ID" value="KAI6082619.1"/>
    <property type="molecule type" value="Genomic_DNA"/>
</dbReference>
<evidence type="ECO:0000313" key="1">
    <source>
        <dbReference type="EMBL" id="KAI6082619.1"/>
    </source>
</evidence>
<name>A0ACC0CQE3_9PEZI</name>
<protein>
    <submittedName>
        <fullName evidence="1">Asparaginyl-tRNA synthetase</fullName>
    </submittedName>
</protein>
<dbReference type="Proteomes" id="UP001497680">
    <property type="component" value="Unassembled WGS sequence"/>
</dbReference>
<gene>
    <name evidence="1" type="ORF">F4821DRAFT_263741</name>
</gene>
<evidence type="ECO:0000313" key="2">
    <source>
        <dbReference type="Proteomes" id="UP001497680"/>
    </source>
</evidence>
<proteinExistence type="predicted"/>
<organism evidence="1 2">
    <name type="scientific">Hypoxylon rubiginosum</name>
    <dbReference type="NCBI Taxonomy" id="110542"/>
    <lineage>
        <taxon>Eukaryota</taxon>
        <taxon>Fungi</taxon>
        <taxon>Dikarya</taxon>
        <taxon>Ascomycota</taxon>
        <taxon>Pezizomycotina</taxon>
        <taxon>Sordariomycetes</taxon>
        <taxon>Xylariomycetidae</taxon>
        <taxon>Xylariales</taxon>
        <taxon>Hypoxylaceae</taxon>
        <taxon>Hypoxylon</taxon>
    </lineage>
</organism>
<keyword evidence="2" id="KW-1185">Reference proteome</keyword>
<sequence>MTSIRPLLRGALLRRPLKFSPLTESRAFISTGPASIAGLLDFKPHEPVSEVKVDGFVRSVRAQKRHHFVSLGDGSSLESLQAVVPAAQAEGLTIGAAVRLHGSWSPSRGSGQSHELQVERATVLGPSDAKTFPIQKKYQSPEYLRTLPHLRSRIPFNTTVLRFRSEIIASLTRFFTNRSFIQTHTPILTSSDCEGAGEVFHVSAGDPTPSSSPSASKTPKSFFRRPVYTTVSAQLHLEALSQALGNVWTLSPTFRAEQSDTPRHLSEFYMLEAEMTFTDSMDSVMDLVEDMLRHISTDFAGSRVQEELLVRAGERSSDDLATPTQVSERWLGLTRKAWPRITYTDAIELLRQSETLFNHVPFWGRDLHTEHEKYIAAKVGEGSPVFVTNYPRDIKAFYMKANDHDASVPGATVDCFDLLVPDFCEIAGGSMREHRLENLLDSMRAHGMTPPELSSSSDGTDEPSPSSQQQQPAENNLSWYLDLRRWGCPPHGGFGLGFDRLICYLSGVQTIHDTSAFPRWYGRCDC</sequence>
<reference evidence="1 2" key="1">
    <citation type="journal article" date="2022" name="New Phytol.">
        <title>Ecological generalism drives hyperdiversity of secondary metabolite gene clusters in xylarialean endophytes.</title>
        <authorList>
            <person name="Franco M.E.E."/>
            <person name="Wisecaver J.H."/>
            <person name="Arnold A.E."/>
            <person name="Ju Y.M."/>
            <person name="Slot J.C."/>
            <person name="Ahrendt S."/>
            <person name="Moore L.P."/>
            <person name="Eastman K.E."/>
            <person name="Scott K."/>
            <person name="Konkel Z."/>
            <person name="Mondo S.J."/>
            <person name="Kuo A."/>
            <person name="Hayes R.D."/>
            <person name="Haridas S."/>
            <person name="Andreopoulos B."/>
            <person name="Riley R."/>
            <person name="LaButti K."/>
            <person name="Pangilinan J."/>
            <person name="Lipzen A."/>
            <person name="Amirebrahimi M."/>
            <person name="Yan J."/>
            <person name="Adam C."/>
            <person name="Keymanesh K."/>
            <person name="Ng V."/>
            <person name="Louie K."/>
            <person name="Northen T."/>
            <person name="Drula E."/>
            <person name="Henrissat B."/>
            <person name="Hsieh H.M."/>
            <person name="Youens-Clark K."/>
            <person name="Lutzoni F."/>
            <person name="Miadlikowska J."/>
            <person name="Eastwood D.C."/>
            <person name="Hamelin R.C."/>
            <person name="Grigoriev I.V."/>
            <person name="U'Ren J.M."/>
        </authorList>
    </citation>
    <scope>NUCLEOTIDE SEQUENCE [LARGE SCALE GENOMIC DNA]</scope>
    <source>
        <strain evidence="1 2">ER1909</strain>
    </source>
</reference>
<comment type="caution">
    <text evidence="1">The sequence shown here is derived from an EMBL/GenBank/DDBJ whole genome shotgun (WGS) entry which is preliminary data.</text>
</comment>
<accession>A0ACC0CQE3</accession>